<proteinExistence type="predicted"/>
<evidence type="ECO:0000313" key="2">
    <source>
        <dbReference type="Proteomes" id="UP001597493"/>
    </source>
</evidence>
<sequence length="298" mass="31957">MEKRQNRMAFIFSILFILTLTLAAGSYLLGLKTGISMAEADYEAEKEGDAQAAGTSPASQQDIAVFYNNVFVPYREFQAEWDKVADSLAQGSLGDAKAEFARLAKLASVKYDEAGSVSLQHVKLVGASQAAYLRSLKLFKDAADDAAAAAKKSNNAELDAAIAANANYKSAVKQQLQGQRLFYGSMLQWSASVDSAIPAEYAYNAGMKLSVWSGLPLVVKNKLAADALQSKNGLTDYLPQDLTARVDEMIASGQAGKRGLATIGAVIDLLTETKSVRSGDYGAGQQYRDELLPDIPLF</sequence>
<keyword evidence="2" id="KW-1185">Reference proteome</keyword>
<protein>
    <submittedName>
        <fullName evidence="1">Uncharacterized protein</fullName>
    </submittedName>
</protein>
<evidence type="ECO:0000313" key="1">
    <source>
        <dbReference type="EMBL" id="MFD2662004.1"/>
    </source>
</evidence>
<comment type="caution">
    <text evidence="1">The sequence shown here is derived from an EMBL/GenBank/DDBJ whole genome shotgun (WGS) entry which is preliminary data.</text>
</comment>
<reference evidence="2" key="1">
    <citation type="journal article" date="2019" name="Int. J. Syst. Evol. Microbiol.">
        <title>The Global Catalogue of Microorganisms (GCM) 10K type strain sequencing project: providing services to taxonomists for standard genome sequencing and annotation.</title>
        <authorList>
            <consortium name="The Broad Institute Genomics Platform"/>
            <consortium name="The Broad Institute Genome Sequencing Center for Infectious Disease"/>
            <person name="Wu L."/>
            <person name="Ma J."/>
        </authorList>
    </citation>
    <scope>NUCLEOTIDE SEQUENCE [LARGE SCALE GENOMIC DNA]</scope>
    <source>
        <strain evidence="2">TISTR 1827</strain>
    </source>
</reference>
<dbReference type="EMBL" id="JBHUMY010000020">
    <property type="protein sequence ID" value="MFD2662004.1"/>
    <property type="molecule type" value="Genomic_DNA"/>
</dbReference>
<gene>
    <name evidence="1" type="ORF">ACFSW5_17245</name>
</gene>
<dbReference type="RefSeq" id="WP_379275662.1">
    <property type="nucleotide sequence ID" value="NZ_JBHUGT010000029.1"/>
</dbReference>
<name>A0ABW5QZU0_9BACL</name>
<organism evidence="1 2">
    <name type="scientific">Paenibacillus thailandensis</name>
    <dbReference type="NCBI Taxonomy" id="393250"/>
    <lineage>
        <taxon>Bacteria</taxon>
        <taxon>Bacillati</taxon>
        <taxon>Bacillota</taxon>
        <taxon>Bacilli</taxon>
        <taxon>Bacillales</taxon>
        <taxon>Paenibacillaceae</taxon>
        <taxon>Paenibacillus</taxon>
    </lineage>
</organism>
<dbReference type="Proteomes" id="UP001597493">
    <property type="component" value="Unassembled WGS sequence"/>
</dbReference>
<accession>A0ABW5QZU0</accession>